<organism evidence="2 3">
    <name type="scientific">Pseudosulfitobacter pseudonitzschiae</name>
    <dbReference type="NCBI Taxonomy" id="1402135"/>
    <lineage>
        <taxon>Bacteria</taxon>
        <taxon>Pseudomonadati</taxon>
        <taxon>Pseudomonadota</taxon>
        <taxon>Alphaproteobacteria</taxon>
        <taxon>Rhodobacterales</taxon>
        <taxon>Roseobacteraceae</taxon>
        <taxon>Pseudosulfitobacter</taxon>
    </lineage>
</organism>
<feature type="transmembrane region" description="Helical" evidence="1">
    <location>
        <begin position="151"/>
        <end position="168"/>
    </location>
</feature>
<gene>
    <name evidence="2" type="ORF">SUH3_08945</name>
</gene>
<keyword evidence="3" id="KW-1185">Reference proteome</keyword>
<protein>
    <recommendedName>
        <fullName evidence="4">Exopolysaccharide synthesis, ExoD</fullName>
    </recommendedName>
</protein>
<keyword evidence="1" id="KW-0812">Transmembrane</keyword>
<dbReference type="Proteomes" id="UP000027746">
    <property type="component" value="Unassembled WGS sequence"/>
</dbReference>
<comment type="caution">
    <text evidence="2">The sequence shown here is derived from an EMBL/GenBank/DDBJ whole genome shotgun (WGS) entry which is preliminary data.</text>
</comment>
<reference evidence="2 3" key="1">
    <citation type="submission" date="2014-01" db="EMBL/GenBank/DDBJ databases">
        <title>Sulfitobacter sp. H3 (MCCC 1A00686) Genome Sequencing.</title>
        <authorList>
            <person name="Lai Q."/>
            <person name="Hong Z."/>
        </authorList>
    </citation>
    <scope>NUCLEOTIDE SEQUENCE [LARGE SCALE GENOMIC DNA]</scope>
    <source>
        <strain evidence="2 3">H3</strain>
    </source>
</reference>
<dbReference type="EMBL" id="JAMD01000002">
    <property type="protein sequence ID" value="KEJ96892.1"/>
    <property type="molecule type" value="Genomic_DNA"/>
</dbReference>
<dbReference type="InterPro" id="IPR010331">
    <property type="entry name" value="ExoD"/>
</dbReference>
<evidence type="ECO:0000256" key="1">
    <source>
        <dbReference type="SAM" id="Phobius"/>
    </source>
</evidence>
<dbReference type="Pfam" id="PF06055">
    <property type="entry name" value="ExoD"/>
    <property type="match status" value="1"/>
</dbReference>
<name>A0A073JGP3_9RHOB</name>
<sequence length="195" mass="21174">MSKSNDKTLTHLLDAIDEAADGTVVCMREILAAIGDRSIMPLVLAVSILIVSPLSGIPTVPTLSSVILLVLMAQAFGRRRHLWLPEILLRRELAAHRVLTATGWLRRPCAWLDAHSRPRLRVLTSGMLRPLTLVVCMLTAATFPFLEILPFVSSFCAGAIAMIAFGVITRDGLWVLAGYVQVAVLASIAVWARPG</sequence>
<evidence type="ECO:0008006" key="4">
    <source>
        <dbReference type="Google" id="ProtNLM"/>
    </source>
</evidence>
<dbReference type="GeneID" id="68868261"/>
<keyword evidence="1" id="KW-1133">Transmembrane helix</keyword>
<dbReference type="PIRSF" id="PIRSF033239">
    <property type="entry name" value="ExoD"/>
    <property type="match status" value="1"/>
</dbReference>
<dbReference type="PANTHER" id="PTHR41795">
    <property type="entry name" value="EXOPOLYSACCHARIDE SYNTHESIS PROTEIN"/>
    <property type="match status" value="1"/>
</dbReference>
<accession>A0A073JGP3</accession>
<proteinExistence type="predicted"/>
<evidence type="ECO:0000313" key="2">
    <source>
        <dbReference type="EMBL" id="KEJ96892.1"/>
    </source>
</evidence>
<feature type="transmembrane region" description="Helical" evidence="1">
    <location>
        <begin position="42"/>
        <end position="71"/>
    </location>
</feature>
<evidence type="ECO:0000313" key="3">
    <source>
        <dbReference type="Proteomes" id="UP000027746"/>
    </source>
</evidence>
<feature type="transmembrane region" description="Helical" evidence="1">
    <location>
        <begin position="127"/>
        <end position="145"/>
    </location>
</feature>
<dbReference type="PANTHER" id="PTHR41795:SF1">
    <property type="entry name" value="EXOPOLYSACCHARIDE SYNTHESIS PROTEIN"/>
    <property type="match status" value="1"/>
</dbReference>
<dbReference type="OrthoDB" id="7949130at2"/>
<dbReference type="RefSeq" id="WP_037922324.1">
    <property type="nucleotide sequence ID" value="NZ_CP054599.1"/>
</dbReference>
<feature type="transmembrane region" description="Helical" evidence="1">
    <location>
        <begin position="173"/>
        <end position="192"/>
    </location>
</feature>
<keyword evidence="1" id="KW-0472">Membrane</keyword>
<dbReference type="AlphaFoldDB" id="A0A073JGP3"/>